<evidence type="ECO:0000313" key="1">
    <source>
        <dbReference type="EMBL" id="SMH71589.1"/>
    </source>
</evidence>
<protein>
    <submittedName>
        <fullName evidence="1">Uncharacterized protein</fullName>
    </submittedName>
</protein>
<dbReference type="RefSeq" id="WP_157927530.1">
    <property type="nucleotide sequence ID" value="NZ_LT841358.1"/>
</dbReference>
<organism evidence="1 2">
    <name type="scientific">Candidatus Nitrosotalea okcheonensis</name>
    <dbReference type="NCBI Taxonomy" id="1903276"/>
    <lineage>
        <taxon>Archaea</taxon>
        <taxon>Nitrososphaerota</taxon>
        <taxon>Nitrososphaeria</taxon>
        <taxon>Nitrosotaleales</taxon>
        <taxon>Nitrosotaleaceae</taxon>
        <taxon>Nitrosotalea</taxon>
    </lineage>
</organism>
<accession>A0A2H1FFN6</accession>
<name>A0A2H1FFN6_9ARCH</name>
<dbReference type="Proteomes" id="UP000230607">
    <property type="component" value="Chromosome 1"/>
</dbReference>
<proteinExistence type="predicted"/>
<evidence type="ECO:0000313" key="2">
    <source>
        <dbReference type="Proteomes" id="UP000230607"/>
    </source>
</evidence>
<sequence>MEETHHNKKKTSTITFRFDSDLIDRLQKEAKNHQVNTNTLATQALKRFLEWDIYQSRIGLVSLNKSVFTKIFDGLSEKKIIEIASIGKDEMLDIAMFMKGETDIISFMLWFEMQMINSSVQVSHMSDNGTHTFVMKHDIGKNWSLYNKTVLELIFEELFHKKIDVKYDKNMFALKFSE</sequence>
<dbReference type="OrthoDB" id="9412at2157"/>
<gene>
    <name evidence="1" type="ORF">NCS_11401</name>
</gene>
<keyword evidence="2" id="KW-1185">Reference proteome</keyword>
<dbReference type="AlphaFoldDB" id="A0A2H1FFN6"/>
<reference evidence="2" key="1">
    <citation type="submission" date="2017-03" db="EMBL/GenBank/DDBJ databases">
        <authorList>
            <person name="Herbold C."/>
        </authorList>
    </citation>
    <scope>NUCLEOTIDE SEQUENCE [LARGE SCALE GENOMIC DNA]</scope>
</reference>
<dbReference type="EMBL" id="LT841358">
    <property type="protein sequence ID" value="SMH71589.1"/>
    <property type="molecule type" value="Genomic_DNA"/>
</dbReference>